<dbReference type="EMBL" id="CP001510">
    <property type="protein sequence ID" value="ACS41628.1"/>
    <property type="molecule type" value="Genomic_DNA"/>
</dbReference>
<dbReference type="eggNOG" id="ENOG5030MUV">
    <property type="taxonomic scope" value="Bacteria"/>
</dbReference>
<dbReference type="Gene3D" id="3.90.75.20">
    <property type="match status" value="1"/>
</dbReference>
<evidence type="ECO:0000259" key="2">
    <source>
        <dbReference type="Pfam" id="PF13392"/>
    </source>
</evidence>
<name>C5B0P1_METEA</name>
<dbReference type="InterPro" id="IPR044925">
    <property type="entry name" value="His-Me_finger_sf"/>
</dbReference>
<dbReference type="HOGENOM" id="CLU_118072_0_0_5"/>
<feature type="domain" description="HNH nuclease" evidence="2">
    <location>
        <begin position="142"/>
        <end position="185"/>
    </location>
</feature>
<keyword evidence="4" id="KW-1185">Reference proteome</keyword>
<dbReference type="STRING" id="272630.MexAM1_META1p3945"/>
<dbReference type="Pfam" id="PF13392">
    <property type="entry name" value="HNH_3"/>
    <property type="match status" value="1"/>
</dbReference>
<evidence type="ECO:0000256" key="1">
    <source>
        <dbReference type="SAM" id="MobiDB-lite"/>
    </source>
</evidence>
<dbReference type="AlphaFoldDB" id="C5B0P1"/>
<dbReference type="Proteomes" id="UP000009081">
    <property type="component" value="Chromosome"/>
</dbReference>
<evidence type="ECO:0000313" key="3">
    <source>
        <dbReference type="EMBL" id="ACS41628.1"/>
    </source>
</evidence>
<dbReference type="CDD" id="cd00085">
    <property type="entry name" value="HNHc"/>
    <property type="match status" value="1"/>
</dbReference>
<dbReference type="SUPFAM" id="SSF54060">
    <property type="entry name" value="His-Me finger endonucleases"/>
    <property type="match status" value="1"/>
</dbReference>
<proteinExistence type="predicted"/>
<sequence>MPLPPARSARDGSSRRSSPEGSMTPAITPELRERAGKDRPIIFSAAERNRLCNADRVIKLPDAEIGHRYICGETIAELARHFRVSNPTIAKALSRLGIARRAPKPRPGRFSGSNNPAWTGGRRQRADGYWLVWTPEGERLEHRVAVEKDLGRRLADDEIVHHRDGDKSNNDPSNLQVMCQREHARHHAPEMHAARYGHGR</sequence>
<accession>C5B0P1</accession>
<feature type="region of interest" description="Disordered" evidence="1">
    <location>
        <begin position="101"/>
        <end position="121"/>
    </location>
</feature>
<dbReference type="KEGG" id="mea:Mex_1p3945"/>
<feature type="compositionally biased region" description="Basic and acidic residues" evidence="1">
    <location>
        <begin position="8"/>
        <end position="18"/>
    </location>
</feature>
<feature type="region of interest" description="Disordered" evidence="1">
    <location>
        <begin position="1"/>
        <end position="35"/>
    </location>
</feature>
<gene>
    <name evidence="3" type="ordered locus">MexAM1_META1p3945</name>
</gene>
<evidence type="ECO:0000313" key="4">
    <source>
        <dbReference type="Proteomes" id="UP000009081"/>
    </source>
</evidence>
<organism evidence="3 4">
    <name type="scientific">Methylorubrum extorquens (strain ATCC 14718 / DSM 1338 / JCM 2805 / NCIMB 9133 / AM1)</name>
    <name type="common">Methylobacterium extorquens</name>
    <dbReference type="NCBI Taxonomy" id="272630"/>
    <lineage>
        <taxon>Bacteria</taxon>
        <taxon>Pseudomonadati</taxon>
        <taxon>Pseudomonadota</taxon>
        <taxon>Alphaproteobacteria</taxon>
        <taxon>Hyphomicrobiales</taxon>
        <taxon>Methylobacteriaceae</taxon>
        <taxon>Methylorubrum</taxon>
    </lineage>
</organism>
<protein>
    <recommendedName>
        <fullName evidence="2">HNH nuclease domain-containing protein</fullName>
    </recommendedName>
</protein>
<dbReference type="InterPro" id="IPR003615">
    <property type="entry name" value="HNH_nuc"/>
</dbReference>
<reference evidence="3 4" key="1">
    <citation type="journal article" date="2009" name="PLoS ONE">
        <title>Methylobacterium genome sequences: a reference blueprint to investigate microbial metabolism of C1 compounds from natural and industrial sources.</title>
        <authorList>
            <person name="Vuilleumier S."/>
            <person name="Chistoserdova L."/>
            <person name="Lee M.-C."/>
            <person name="Bringel F."/>
            <person name="Lajus A."/>
            <person name="Zhou Y."/>
            <person name="Gourion B."/>
            <person name="Barbe V."/>
            <person name="Chang J."/>
            <person name="Cruveiller S."/>
            <person name="Dossat C."/>
            <person name="Gillett W."/>
            <person name="Gruffaz C."/>
            <person name="Haugen E."/>
            <person name="Hourcade E."/>
            <person name="Levy R."/>
            <person name="Mangenot S."/>
            <person name="Muller E."/>
            <person name="Nadalig T."/>
            <person name="Pagni M."/>
            <person name="Penny C."/>
            <person name="Peyraud R."/>
            <person name="Robinson D.G."/>
            <person name="Roche D."/>
            <person name="Rouy Z."/>
            <person name="Saenampechek C."/>
            <person name="Salvignol G."/>
            <person name="Vallenet D."/>
            <person name="Wu Z."/>
            <person name="Marx C.J."/>
            <person name="Vorholt J.A."/>
            <person name="Olson M.V."/>
            <person name="Kaul R."/>
            <person name="Weissenbach J."/>
            <person name="Medigue C."/>
            <person name="Lidstrom M.E."/>
        </authorList>
    </citation>
    <scope>NUCLEOTIDE SEQUENCE [LARGE SCALE GENOMIC DNA]</scope>
    <source>
        <strain evidence="4">ATCC 14718 / DSM 1338 / JCM 2805 / NCIMB 9133 / AM1</strain>
    </source>
</reference>